<sequence>MAPPKNTNIVAQVKAYMDEMEKRLHDERLVFKNKLMATLSALDT</sequence>
<accession>A0A0A9BY66</accession>
<name>A0A0A9BY66_ARUDO</name>
<proteinExistence type="predicted"/>
<dbReference type="AlphaFoldDB" id="A0A0A9BY66"/>
<protein>
    <submittedName>
        <fullName evidence="1">Uncharacterized protein</fullName>
    </submittedName>
</protein>
<organism evidence="1">
    <name type="scientific">Arundo donax</name>
    <name type="common">Giant reed</name>
    <name type="synonym">Donax arundinaceus</name>
    <dbReference type="NCBI Taxonomy" id="35708"/>
    <lineage>
        <taxon>Eukaryota</taxon>
        <taxon>Viridiplantae</taxon>
        <taxon>Streptophyta</taxon>
        <taxon>Embryophyta</taxon>
        <taxon>Tracheophyta</taxon>
        <taxon>Spermatophyta</taxon>
        <taxon>Magnoliopsida</taxon>
        <taxon>Liliopsida</taxon>
        <taxon>Poales</taxon>
        <taxon>Poaceae</taxon>
        <taxon>PACMAD clade</taxon>
        <taxon>Arundinoideae</taxon>
        <taxon>Arundineae</taxon>
        <taxon>Arundo</taxon>
    </lineage>
</organism>
<reference evidence="1" key="2">
    <citation type="journal article" date="2015" name="Data Brief">
        <title>Shoot transcriptome of the giant reed, Arundo donax.</title>
        <authorList>
            <person name="Barrero R.A."/>
            <person name="Guerrero F.D."/>
            <person name="Moolhuijzen P."/>
            <person name="Goolsby J.A."/>
            <person name="Tidwell J."/>
            <person name="Bellgard S.E."/>
            <person name="Bellgard M.I."/>
        </authorList>
    </citation>
    <scope>NUCLEOTIDE SEQUENCE</scope>
    <source>
        <tissue evidence="1">Shoot tissue taken approximately 20 cm above the soil surface</tissue>
    </source>
</reference>
<dbReference type="EMBL" id="GBRH01233688">
    <property type="protein sequence ID" value="JAD64207.1"/>
    <property type="molecule type" value="Transcribed_RNA"/>
</dbReference>
<evidence type="ECO:0000313" key="1">
    <source>
        <dbReference type="EMBL" id="JAD64207.1"/>
    </source>
</evidence>
<reference evidence="1" key="1">
    <citation type="submission" date="2014-09" db="EMBL/GenBank/DDBJ databases">
        <authorList>
            <person name="Magalhaes I.L.F."/>
            <person name="Oliveira U."/>
            <person name="Santos F.R."/>
            <person name="Vidigal T.H.D.A."/>
            <person name="Brescovit A.D."/>
            <person name="Santos A.J."/>
        </authorList>
    </citation>
    <scope>NUCLEOTIDE SEQUENCE</scope>
    <source>
        <tissue evidence="1">Shoot tissue taken approximately 20 cm above the soil surface</tissue>
    </source>
</reference>